<comment type="caution">
    <text evidence="4">The sequence shown here is derived from an EMBL/GenBank/DDBJ whole genome shotgun (WGS) entry which is preliminary data.</text>
</comment>
<feature type="region of interest" description="Disordered" evidence="2">
    <location>
        <begin position="36"/>
        <end position="60"/>
    </location>
</feature>
<dbReference type="Proteomes" id="UP000029003">
    <property type="component" value="Unassembled WGS sequence"/>
</dbReference>
<dbReference type="RefSeq" id="WP_033520551.1">
    <property type="nucleotide sequence ID" value="NZ_JGZT01000008.1"/>
</dbReference>
<feature type="transmembrane region" description="Helical" evidence="3">
    <location>
        <begin position="99"/>
        <end position="119"/>
    </location>
</feature>
<evidence type="ECO:0000256" key="3">
    <source>
        <dbReference type="SAM" id="Phobius"/>
    </source>
</evidence>
<name>A0A087E1I3_9BIFI</name>
<dbReference type="AlphaFoldDB" id="A0A087E1I3"/>
<evidence type="ECO:0008006" key="6">
    <source>
        <dbReference type="Google" id="ProtNLM"/>
    </source>
</evidence>
<keyword evidence="3" id="KW-0472">Membrane</keyword>
<dbReference type="InterPro" id="IPR010273">
    <property type="entry name" value="DUF881"/>
</dbReference>
<keyword evidence="3" id="KW-1133">Transmembrane helix</keyword>
<comment type="similarity">
    <text evidence="1">Belongs to the UPF0749 family.</text>
</comment>
<sequence>MADTLHEAPQAPDSIPIPKETAPVRTRAVFSASAASLGAHHAAPSPDMPITPRRRRPQLEDDSLRLIDDLTNRPMDPMFSDSRLDKRPKSAFRVWSTRVIVFIICIAVGFSGSIIVQILHTDPRKEIRSSLAKELTQQTKHLNTLNSEVSSLRVKVENQSKKLSNTTKDDTLTYDEMATGTIPVNGPGITLTIANPLAANSDTTSGSLPRESSSNIRVVTDGDLQVFIQILWQAGAEAISINGYRLGVQTSVRTAGQTILVGVNQVQSPYKIQAIGDASALASAVGEKSQRSLYTTLNGAGIYPQITTSKSITLEAASSSEISYAERAN</sequence>
<protein>
    <recommendedName>
        <fullName evidence="6">DUF881 domain-containing protein</fullName>
    </recommendedName>
</protein>
<keyword evidence="3" id="KW-0812">Transmembrane</keyword>
<feature type="region of interest" description="Disordered" evidence="2">
    <location>
        <begin position="1"/>
        <end position="20"/>
    </location>
</feature>
<dbReference type="Gene3D" id="3.30.70.1880">
    <property type="entry name" value="Protein of unknown function DUF881"/>
    <property type="match status" value="1"/>
</dbReference>
<proteinExistence type="inferred from homology"/>
<dbReference type="Pfam" id="PF05949">
    <property type="entry name" value="DUF881"/>
    <property type="match status" value="1"/>
</dbReference>
<gene>
    <name evidence="4" type="ORF">THER5_1528</name>
</gene>
<organism evidence="4 5">
    <name type="scientific">Bifidobacterium thermacidophilum subsp. thermacidophilum</name>
    <dbReference type="NCBI Taxonomy" id="79262"/>
    <lineage>
        <taxon>Bacteria</taxon>
        <taxon>Bacillati</taxon>
        <taxon>Actinomycetota</taxon>
        <taxon>Actinomycetes</taxon>
        <taxon>Bifidobacteriales</taxon>
        <taxon>Bifidobacteriaceae</taxon>
        <taxon>Bifidobacterium</taxon>
    </lineage>
</organism>
<dbReference type="GO" id="GO:0005886">
    <property type="term" value="C:plasma membrane"/>
    <property type="evidence" value="ECO:0007669"/>
    <property type="project" value="TreeGrafter"/>
</dbReference>
<evidence type="ECO:0000256" key="2">
    <source>
        <dbReference type="SAM" id="MobiDB-lite"/>
    </source>
</evidence>
<accession>A0A087E1I3</accession>
<reference evidence="4 5" key="1">
    <citation type="submission" date="2014-03" db="EMBL/GenBank/DDBJ databases">
        <title>Genomics of Bifidobacteria.</title>
        <authorList>
            <person name="Ventura M."/>
            <person name="Milani C."/>
            <person name="Lugli G.A."/>
        </authorList>
    </citation>
    <scope>NUCLEOTIDE SEQUENCE [LARGE SCALE GENOMIC DNA]</scope>
    <source>
        <strain evidence="4 5">LMG 21395</strain>
    </source>
</reference>
<evidence type="ECO:0000313" key="4">
    <source>
        <dbReference type="EMBL" id="KFJ01634.1"/>
    </source>
</evidence>
<dbReference type="PANTHER" id="PTHR37313">
    <property type="entry name" value="UPF0749 PROTEIN RV1825"/>
    <property type="match status" value="1"/>
</dbReference>
<dbReference type="EMBL" id="JGZT01000008">
    <property type="protein sequence ID" value="KFJ01634.1"/>
    <property type="molecule type" value="Genomic_DNA"/>
</dbReference>
<evidence type="ECO:0000256" key="1">
    <source>
        <dbReference type="ARBA" id="ARBA00009108"/>
    </source>
</evidence>
<dbReference type="OrthoDB" id="3218134at2"/>
<evidence type="ECO:0000313" key="5">
    <source>
        <dbReference type="Proteomes" id="UP000029003"/>
    </source>
</evidence>
<feature type="compositionally biased region" description="Low complexity" evidence="2">
    <location>
        <begin position="36"/>
        <end position="45"/>
    </location>
</feature>
<dbReference type="PANTHER" id="PTHR37313:SF1">
    <property type="entry name" value="UPF0749 PROTEIN RV1823"/>
    <property type="match status" value="1"/>
</dbReference>